<feature type="compositionally biased region" description="Basic residues" evidence="1">
    <location>
        <begin position="94"/>
        <end position="103"/>
    </location>
</feature>
<feature type="region of interest" description="Disordered" evidence="1">
    <location>
        <begin position="16"/>
        <end position="103"/>
    </location>
</feature>
<proteinExistence type="predicted"/>
<sequence length="103" mass="11294">MIYNLVLSQIFLQLKKMSNTKPAVSEPSKQADKMEQAEVIDDSKDAQMNNPNGEVASKGKKVIDDSKDAQMNNPNGEVASKGKKQGKKENTKGAGKKRREVDS</sequence>
<dbReference type="Gramene" id="ONK68986">
    <property type="protein sequence ID" value="ONK68986"/>
    <property type="gene ID" value="A4U43_C05F18090"/>
</dbReference>
<feature type="compositionally biased region" description="Basic and acidic residues" evidence="1">
    <location>
        <begin position="29"/>
        <end position="45"/>
    </location>
</feature>
<evidence type="ECO:0000313" key="2">
    <source>
        <dbReference type="EMBL" id="ONK68986.1"/>
    </source>
</evidence>
<name>A0A5P1ESQ0_ASPOF</name>
<dbReference type="AlphaFoldDB" id="A0A5P1ESQ0"/>
<protein>
    <submittedName>
        <fullName evidence="2">Uncharacterized protein</fullName>
    </submittedName>
</protein>
<evidence type="ECO:0000256" key="1">
    <source>
        <dbReference type="SAM" id="MobiDB-lite"/>
    </source>
</evidence>
<keyword evidence="3" id="KW-1185">Reference proteome</keyword>
<reference evidence="3" key="1">
    <citation type="journal article" date="2017" name="Nat. Commun.">
        <title>The asparagus genome sheds light on the origin and evolution of a young Y chromosome.</title>
        <authorList>
            <person name="Harkess A."/>
            <person name="Zhou J."/>
            <person name="Xu C."/>
            <person name="Bowers J.E."/>
            <person name="Van der Hulst R."/>
            <person name="Ayyampalayam S."/>
            <person name="Mercati F."/>
            <person name="Riccardi P."/>
            <person name="McKain M.R."/>
            <person name="Kakrana A."/>
            <person name="Tang H."/>
            <person name="Ray J."/>
            <person name="Groenendijk J."/>
            <person name="Arikit S."/>
            <person name="Mathioni S.M."/>
            <person name="Nakano M."/>
            <person name="Shan H."/>
            <person name="Telgmann-Rauber A."/>
            <person name="Kanno A."/>
            <person name="Yue Z."/>
            <person name="Chen H."/>
            <person name="Li W."/>
            <person name="Chen Y."/>
            <person name="Xu X."/>
            <person name="Zhang Y."/>
            <person name="Luo S."/>
            <person name="Chen H."/>
            <person name="Gao J."/>
            <person name="Mao Z."/>
            <person name="Pires J.C."/>
            <person name="Luo M."/>
            <person name="Kudrna D."/>
            <person name="Wing R.A."/>
            <person name="Meyers B.C."/>
            <person name="Yi K."/>
            <person name="Kong H."/>
            <person name="Lavrijsen P."/>
            <person name="Sunseri F."/>
            <person name="Falavigna A."/>
            <person name="Ye Y."/>
            <person name="Leebens-Mack J.H."/>
            <person name="Chen G."/>
        </authorList>
    </citation>
    <scope>NUCLEOTIDE SEQUENCE [LARGE SCALE GENOMIC DNA]</scope>
    <source>
        <strain evidence="3">cv. DH0086</strain>
    </source>
</reference>
<evidence type="ECO:0000313" key="3">
    <source>
        <dbReference type="Proteomes" id="UP000243459"/>
    </source>
</evidence>
<dbReference type="EMBL" id="CM007385">
    <property type="protein sequence ID" value="ONK68986.1"/>
    <property type="molecule type" value="Genomic_DNA"/>
</dbReference>
<dbReference type="Proteomes" id="UP000243459">
    <property type="component" value="Chromosome 5"/>
</dbReference>
<accession>A0A5P1ESQ0</accession>
<gene>
    <name evidence="2" type="ORF">A4U43_C05F18090</name>
</gene>
<organism evidence="2 3">
    <name type="scientific">Asparagus officinalis</name>
    <name type="common">Garden asparagus</name>
    <dbReference type="NCBI Taxonomy" id="4686"/>
    <lineage>
        <taxon>Eukaryota</taxon>
        <taxon>Viridiplantae</taxon>
        <taxon>Streptophyta</taxon>
        <taxon>Embryophyta</taxon>
        <taxon>Tracheophyta</taxon>
        <taxon>Spermatophyta</taxon>
        <taxon>Magnoliopsida</taxon>
        <taxon>Liliopsida</taxon>
        <taxon>Asparagales</taxon>
        <taxon>Asparagaceae</taxon>
        <taxon>Asparagoideae</taxon>
        <taxon>Asparagus</taxon>
    </lineage>
</organism>